<name>A0ABR0DLE3_9LAMI</name>
<accession>A0ABR0DLE3</accession>
<comment type="caution">
    <text evidence="2">The sequence shown here is derived from an EMBL/GenBank/DDBJ whole genome shotgun (WGS) entry which is preliminary data.</text>
</comment>
<organism evidence="2 3">
    <name type="scientific">Penstemon davidsonii</name>
    <dbReference type="NCBI Taxonomy" id="160366"/>
    <lineage>
        <taxon>Eukaryota</taxon>
        <taxon>Viridiplantae</taxon>
        <taxon>Streptophyta</taxon>
        <taxon>Embryophyta</taxon>
        <taxon>Tracheophyta</taxon>
        <taxon>Spermatophyta</taxon>
        <taxon>Magnoliopsida</taxon>
        <taxon>eudicotyledons</taxon>
        <taxon>Gunneridae</taxon>
        <taxon>Pentapetalae</taxon>
        <taxon>asterids</taxon>
        <taxon>lamiids</taxon>
        <taxon>Lamiales</taxon>
        <taxon>Plantaginaceae</taxon>
        <taxon>Cheloneae</taxon>
        <taxon>Penstemon</taxon>
    </lineage>
</organism>
<reference evidence="2 3" key="1">
    <citation type="journal article" date="2023" name="bioRxiv">
        <title>Genome report: Whole genome sequence and annotation of Penstemon davidsonii.</title>
        <authorList>
            <person name="Ostevik K.L."/>
            <person name="Alabady M."/>
            <person name="Zhang M."/>
            <person name="Rausher M.D."/>
        </authorList>
    </citation>
    <scope>NUCLEOTIDE SEQUENCE [LARGE SCALE GENOMIC DNA]</scope>
    <source>
        <strain evidence="2">DNT005</strain>
        <tissue evidence="2">Whole leaf</tissue>
    </source>
</reference>
<dbReference type="InterPro" id="IPR004523">
    <property type="entry name" value="Asp-tRNA_synthase_2"/>
</dbReference>
<dbReference type="PANTHER" id="PTHR43450">
    <property type="entry name" value="ASPARTYL-TRNA SYNTHETASE"/>
    <property type="match status" value="1"/>
</dbReference>
<dbReference type="Gene3D" id="3.30.930.10">
    <property type="entry name" value="Bira Bifunctional Protein, Domain 2"/>
    <property type="match status" value="1"/>
</dbReference>
<dbReference type="EMBL" id="JAYDYQ010001087">
    <property type="protein sequence ID" value="KAK4489771.1"/>
    <property type="molecule type" value="Genomic_DNA"/>
</dbReference>
<keyword evidence="3" id="KW-1185">Reference proteome</keyword>
<gene>
    <name evidence="2" type="ORF">RD792_000408</name>
</gene>
<evidence type="ECO:0000313" key="3">
    <source>
        <dbReference type="Proteomes" id="UP001291926"/>
    </source>
</evidence>
<dbReference type="SUPFAM" id="SSF55681">
    <property type="entry name" value="Class II aaRS and biotin synthetases"/>
    <property type="match status" value="1"/>
</dbReference>
<sequence>MIKEAGVEIDPLGDLNTKTKRKLGQLVLEKYGVPLLCGFGARLEQVVMLFCALDNIRKTSLFPPDPQRLAP</sequence>
<evidence type="ECO:0000256" key="1">
    <source>
        <dbReference type="ARBA" id="ARBA00022490"/>
    </source>
</evidence>
<dbReference type="InterPro" id="IPR045864">
    <property type="entry name" value="aa-tRNA-synth_II/BPL/LPL"/>
</dbReference>
<dbReference type="PANTHER" id="PTHR43450:SF1">
    <property type="entry name" value="ASPARTATE--TRNA LIGASE, CYTOPLASMIC"/>
    <property type="match status" value="1"/>
</dbReference>
<dbReference type="Proteomes" id="UP001291926">
    <property type="component" value="Unassembled WGS sequence"/>
</dbReference>
<evidence type="ECO:0000313" key="2">
    <source>
        <dbReference type="EMBL" id="KAK4489771.1"/>
    </source>
</evidence>
<proteinExistence type="predicted"/>
<keyword evidence="1" id="KW-0963">Cytoplasm</keyword>
<protein>
    <submittedName>
        <fullName evidence="2">Uncharacterized protein</fullName>
    </submittedName>
</protein>